<dbReference type="EMBL" id="NHZQ01000138">
    <property type="protein sequence ID" value="PSK50438.1"/>
    <property type="molecule type" value="Genomic_DNA"/>
</dbReference>
<gene>
    <name evidence="11" type="ORF">B9Z65_382</name>
</gene>
<evidence type="ECO:0000256" key="3">
    <source>
        <dbReference type="ARBA" id="ARBA00022630"/>
    </source>
</evidence>
<keyword evidence="3" id="KW-0285">Flavoprotein</keyword>
<organism evidence="11 12">
    <name type="scientific">Elsinoe australis</name>
    <dbReference type="NCBI Taxonomy" id="40998"/>
    <lineage>
        <taxon>Eukaryota</taxon>
        <taxon>Fungi</taxon>
        <taxon>Dikarya</taxon>
        <taxon>Ascomycota</taxon>
        <taxon>Pezizomycotina</taxon>
        <taxon>Dothideomycetes</taxon>
        <taxon>Dothideomycetidae</taxon>
        <taxon>Myriangiales</taxon>
        <taxon>Elsinoaceae</taxon>
        <taxon>Elsinoe</taxon>
    </lineage>
</organism>
<keyword evidence="11" id="KW-0456">Lyase</keyword>
<comment type="similarity">
    <text evidence="2">Belongs to the prenylcysteine oxidase family.</text>
</comment>
<feature type="chain" id="PRO_5015129361" evidence="9">
    <location>
        <begin position="16"/>
        <end position="548"/>
    </location>
</feature>
<keyword evidence="4 9" id="KW-0732">Signal</keyword>
<evidence type="ECO:0000256" key="4">
    <source>
        <dbReference type="ARBA" id="ARBA00022729"/>
    </source>
</evidence>
<feature type="region of interest" description="Disordered" evidence="8">
    <location>
        <begin position="517"/>
        <end position="548"/>
    </location>
</feature>
<keyword evidence="12" id="KW-1185">Reference proteome</keyword>
<evidence type="ECO:0000256" key="6">
    <source>
        <dbReference type="ARBA" id="ARBA00023002"/>
    </source>
</evidence>
<dbReference type="GO" id="GO:0030327">
    <property type="term" value="P:prenylated protein catabolic process"/>
    <property type="evidence" value="ECO:0007669"/>
    <property type="project" value="TreeGrafter"/>
</dbReference>
<evidence type="ECO:0000256" key="5">
    <source>
        <dbReference type="ARBA" id="ARBA00022827"/>
    </source>
</evidence>
<evidence type="ECO:0000256" key="8">
    <source>
        <dbReference type="SAM" id="MobiDB-lite"/>
    </source>
</evidence>
<comment type="cofactor">
    <cofactor evidence="1">
        <name>FAD</name>
        <dbReference type="ChEBI" id="CHEBI:57692"/>
    </cofactor>
</comment>
<proteinExistence type="inferred from homology"/>
<evidence type="ECO:0000256" key="7">
    <source>
        <dbReference type="ARBA" id="ARBA00023180"/>
    </source>
</evidence>
<accession>A0A2P7ZQD7</accession>
<dbReference type="GO" id="GO:0016829">
    <property type="term" value="F:lyase activity"/>
    <property type="evidence" value="ECO:0007669"/>
    <property type="project" value="UniProtKB-KW"/>
</dbReference>
<dbReference type="InterPro" id="IPR017046">
    <property type="entry name" value="Prenylcysteine_Oxase1"/>
</dbReference>
<evidence type="ECO:0000259" key="10">
    <source>
        <dbReference type="Pfam" id="PF07156"/>
    </source>
</evidence>
<dbReference type="InterPro" id="IPR010795">
    <property type="entry name" value="Prenylcys_lyase"/>
</dbReference>
<dbReference type="Gene3D" id="3.50.50.60">
    <property type="entry name" value="FAD/NAD(P)-binding domain"/>
    <property type="match status" value="1"/>
</dbReference>
<dbReference type="PIRSF" id="PIRSF036292">
    <property type="entry name" value="Prenylcysteine_oxidase"/>
    <property type="match status" value="1"/>
</dbReference>
<feature type="signal peptide" evidence="9">
    <location>
        <begin position="1"/>
        <end position="15"/>
    </location>
</feature>
<name>A0A2P7ZQD7_9PEZI</name>
<reference evidence="11 12" key="1">
    <citation type="submission" date="2017-05" db="EMBL/GenBank/DDBJ databases">
        <title>Draft genome sequence of Elsinoe australis.</title>
        <authorList>
            <person name="Cheng Q."/>
        </authorList>
    </citation>
    <scope>NUCLEOTIDE SEQUENCE [LARGE SCALE GENOMIC DNA]</scope>
    <source>
        <strain evidence="11 12">NL1</strain>
    </source>
</reference>
<evidence type="ECO:0000313" key="11">
    <source>
        <dbReference type="EMBL" id="PSK50438.1"/>
    </source>
</evidence>
<evidence type="ECO:0000256" key="9">
    <source>
        <dbReference type="SAM" id="SignalP"/>
    </source>
</evidence>
<sequence length="548" mass="60448">MHLTHLLPLLPLVLSQQIPNQEPLLPPTSTPHTPKRVAVIGAGSAGSSTAYFLRQYAAQASIPLNITIYERNPYIGGRTTTVHPFDDPAQPALEAGASIFVSVNQNLVNATRDLGLKTTRSSAALSRRARAGTPDLGVWDGNRMVLLQQTEGGWWDLAKLLWRYGIAPYRTVQLMRRTVGKFLKLYDPDYFPWRDLGDVIFEVGLADVVAATGKGYMERWEIRGEFGHDVVQASTRVNYGMGVGEVSGIIAMVCMATEGAMSVEGGNWQIFEAMVGRSGAVRSLGTEVIGVKKVKQVGSERTMEITARPVGGGRGDEVVETFDEVVLAAPYQYSDVVFEEALEYTPEEVPYVNLHVTLLTSRHRLDPDFFGMEKGTKAPRAVLTTTPDEEGTPGPGFNSISLLREVVNPVTKTPEFAYKIFTMEPVNSTFLGKVFGLGDLAANAKIAKEDISWIYRKLWQSYPYMYPRVEFEHIKLGDHVFYTSGIESFISTMETSSLMGMNVAKVMVEDWVEAHEEVKEGGDAGTEDVDDADFSHLLEDDQDSEADD</sequence>
<dbReference type="PANTHER" id="PTHR15944">
    <property type="entry name" value="FARNESYLCYSTEINE LYASE"/>
    <property type="match status" value="1"/>
</dbReference>
<dbReference type="GO" id="GO:0030328">
    <property type="term" value="P:prenylcysteine catabolic process"/>
    <property type="evidence" value="ECO:0007669"/>
    <property type="project" value="InterPro"/>
</dbReference>
<protein>
    <submittedName>
        <fullName evidence="11">Farnesylcysteine lyase</fullName>
    </submittedName>
</protein>
<dbReference type="STRING" id="40998.A0A2P7ZQD7"/>
<evidence type="ECO:0000313" key="12">
    <source>
        <dbReference type="Proteomes" id="UP000243723"/>
    </source>
</evidence>
<dbReference type="Proteomes" id="UP000243723">
    <property type="component" value="Unassembled WGS sequence"/>
</dbReference>
<dbReference type="SUPFAM" id="SSF51905">
    <property type="entry name" value="FAD/NAD(P)-binding domain"/>
    <property type="match status" value="1"/>
</dbReference>
<feature type="domain" description="Prenylcysteine lyase" evidence="10">
    <location>
        <begin position="148"/>
        <end position="518"/>
    </location>
</feature>
<comment type="caution">
    <text evidence="11">The sequence shown here is derived from an EMBL/GenBank/DDBJ whole genome shotgun (WGS) entry which is preliminary data.</text>
</comment>
<dbReference type="PANTHER" id="PTHR15944:SF0">
    <property type="entry name" value="PRENYLCYSTEINE LYASE DOMAIN-CONTAINING PROTEIN"/>
    <property type="match status" value="1"/>
</dbReference>
<dbReference type="Pfam" id="PF13450">
    <property type="entry name" value="NAD_binding_8"/>
    <property type="match status" value="1"/>
</dbReference>
<evidence type="ECO:0000256" key="2">
    <source>
        <dbReference type="ARBA" id="ARBA00009967"/>
    </source>
</evidence>
<keyword evidence="5" id="KW-0274">FAD</keyword>
<dbReference type="GO" id="GO:0001735">
    <property type="term" value="F:prenylcysteine oxidase activity"/>
    <property type="evidence" value="ECO:0007669"/>
    <property type="project" value="InterPro"/>
</dbReference>
<keyword evidence="7" id="KW-0325">Glycoprotein</keyword>
<dbReference type="AlphaFoldDB" id="A0A2P7ZQD7"/>
<dbReference type="InterPro" id="IPR036188">
    <property type="entry name" value="FAD/NAD-bd_sf"/>
</dbReference>
<dbReference type="OrthoDB" id="437369at2759"/>
<dbReference type="Pfam" id="PF07156">
    <property type="entry name" value="Prenylcys_lyase"/>
    <property type="match status" value="1"/>
</dbReference>
<keyword evidence="6" id="KW-0560">Oxidoreductase</keyword>
<evidence type="ECO:0000256" key="1">
    <source>
        <dbReference type="ARBA" id="ARBA00001974"/>
    </source>
</evidence>